<keyword evidence="4 6" id="KW-0472">Membrane</keyword>
<keyword evidence="10" id="KW-0378">Hydrolase</keyword>
<dbReference type="Gene3D" id="2.40.50.140">
    <property type="entry name" value="Nucleic acid-binding proteins"/>
    <property type="match status" value="1"/>
</dbReference>
<feature type="region of interest" description="Disordered" evidence="5">
    <location>
        <begin position="148"/>
        <end position="188"/>
    </location>
</feature>
<evidence type="ECO:0000259" key="7">
    <source>
        <dbReference type="Pfam" id="PF01957"/>
    </source>
</evidence>
<dbReference type="Pfam" id="PF01957">
    <property type="entry name" value="NfeD"/>
    <property type="match status" value="1"/>
</dbReference>
<dbReference type="Pfam" id="PF24961">
    <property type="entry name" value="NfeD_membrane"/>
    <property type="match status" value="1"/>
</dbReference>
<feature type="domain" description="NfeD integral membrane" evidence="8">
    <location>
        <begin position="287"/>
        <end position="404"/>
    </location>
</feature>
<name>A0A261VPG0_9BORD</name>
<dbReference type="InterPro" id="IPR029045">
    <property type="entry name" value="ClpP/crotonase-like_dom_sf"/>
</dbReference>
<feature type="transmembrane region" description="Helical" evidence="6">
    <location>
        <begin position="279"/>
        <end position="301"/>
    </location>
</feature>
<evidence type="ECO:0000313" key="11">
    <source>
        <dbReference type="Proteomes" id="UP000215633"/>
    </source>
</evidence>
<evidence type="ECO:0000256" key="3">
    <source>
        <dbReference type="ARBA" id="ARBA00022989"/>
    </source>
</evidence>
<dbReference type="GO" id="GO:0016020">
    <property type="term" value="C:membrane"/>
    <property type="evidence" value="ECO:0007669"/>
    <property type="project" value="UniProtKB-SubCell"/>
</dbReference>
<accession>A0A261VPG0</accession>
<dbReference type="InterPro" id="IPR012340">
    <property type="entry name" value="NA-bd_OB-fold"/>
</dbReference>
<evidence type="ECO:0000256" key="2">
    <source>
        <dbReference type="ARBA" id="ARBA00022692"/>
    </source>
</evidence>
<dbReference type="PANTHER" id="PTHR33507">
    <property type="entry name" value="INNER MEMBRANE PROTEIN YBBJ"/>
    <property type="match status" value="1"/>
</dbReference>
<dbReference type="InterPro" id="IPR052165">
    <property type="entry name" value="Membrane_assoc_protease"/>
</dbReference>
<dbReference type="CDD" id="cd07020">
    <property type="entry name" value="Clp_protease_NfeD_1"/>
    <property type="match status" value="1"/>
</dbReference>
<feature type="transmembrane region" description="Helical" evidence="6">
    <location>
        <begin position="387"/>
        <end position="409"/>
    </location>
</feature>
<evidence type="ECO:0000259" key="8">
    <source>
        <dbReference type="Pfam" id="PF24961"/>
    </source>
</evidence>
<sequence>MPQCRLRHPTHASPAARLLRAAAGLWLAVAATLAMPGHARAAQLAGQPAPVVVLQLEGAVGPATTEYLRRGLAAAEARRAAAVVLRIDTPGGLDSSMRDIVRAIIASPVPVIGYVAPGGARAASAGTYILYACHVAAMAPGTNLGAATPVQIGNGRDESPRDPQPPAAGDKNADQRASAARPADARERKAVNDAAAFIRGLAEMRGRNAQWAEQAVRGAASLPAREALEQRVIDIVAGDLRDLLAQADGREVRANASALTLATRDAPSQEIAPDWRTRLLAIITDPNIAYLLLLLGIYGILFEMMNPGAVLPGAVGVVALVTALFALNMLPVSYAGLGLVLLGIGLMAAEAFTPAFGLLGAAGIAMFAFGSLFLYDTAGAADISLSLPLIIGASAASALLLFTIFALALRAQRRRVVAGDGTRAGQRVEVLSWHGHTGLVRAGGETWQARSAAPLSAGQQAVIESRQGLVLTVRADTASTEKTP</sequence>
<dbReference type="EMBL" id="NEVT01000006">
    <property type="protein sequence ID" value="OZI75747.1"/>
    <property type="molecule type" value="Genomic_DNA"/>
</dbReference>
<keyword evidence="11" id="KW-1185">Reference proteome</keyword>
<dbReference type="InterPro" id="IPR056738">
    <property type="entry name" value="NfeD1b_N"/>
</dbReference>
<evidence type="ECO:0000256" key="4">
    <source>
        <dbReference type="ARBA" id="ARBA00023136"/>
    </source>
</evidence>
<feature type="domain" description="NfeD1b N-terminal" evidence="9">
    <location>
        <begin position="51"/>
        <end position="156"/>
    </location>
</feature>
<dbReference type="InterPro" id="IPR056739">
    <property type="entry name" value="NfeD_membrane"/>
</dbReference>
<keyword evidence="2 6" id="KW-0812">Transmembrane</keyword>
<feature type="domain" description="NfeD-like C-terminal" evidence="7">
    <location>
        <begin position="425"/>
        <end position="474"/>
    </location>
</feature>
<evidence type="ECO:0000256" key="5">
    <source>
        <dbReference type="SAM" id="MobiDB-lite"/>
    </source>
</evidence>
<dbReference type="Proteomes" id="UP000215633">
    <property type="component" value="Unassembled WGS sequence"/>
</dbReference>
<evidence type="ECO:0000256" key="6">
    <source>
        <dbReference type="SAM" id="Phobius"/>
    </source>
</evidence>
<proteinExistence type="predicted"/>
<evidence type="ECO:0000313" key="10">
    <source>
        <dbReference type="EMBL" id="OZI75747.1"/>
    </source>
</evidence>
<comment type="caution">
    <text evidence="10">The sequence shown here is derived from an EMBL/GenBank/DDBJ whole genome shotgun (WGS) entry which is preliminary data.</text>
</comment>
<dbReference type="GO" id="GO:0008233">
    <property type="term" value="F:peptidase activity"/>
    <property type="evidence" value="ECO:0007669"/>
    <property type="project" value="UniProtKB-KW"/>
</dbReference>
<keyword evidence="10" id="KW-0645">Protease</keyword>
<dbReference type="InterPro" id="IPR002810">
    <property type="entry name" value="NfeD-like_C"/>
</dbReference>
<evidence type="ECO:0000259" key="9">
    <source>
        <dbReference type="Pfam" id="PF25145"/>
    </source>
</evidence>
<protein>
    <submittedName>
        <fullName evidence="10">Serine protease</fullName>
    </submittedName>
</protein>
<organism evidence="10 11">
    <name type="scientific">Bordetella genomosp. 2</name>
    <dbReference type="NCBI Taxonomy" id="1983456"/>
    <lineage>
        <taxon>Bacteria</taxon>
        <taxon>Pseudomonadati</taxon>
        <taxon>Pseudomonadota</taxon>
        <taxon>Betaproteobacteria</taxon>
        <taxon>Burkholderiales</taxon>
        <taxon>Alcaligenaceae</taxon>
        <taxon>Bordetella</taxon>
    </lineage>
</organism>
<dbReference type="AlphaFoldDB" id="A0A261VPG0"/>
<dbReference type="SUPFAM" id="SSF141322">
    <property type="entry name" value="NfeD domain-like"/>
    <property type="match status" value="1"/>
</dbReference>
<feature type="transmembrane region" description="Helical" evidence="6">
    <location>
        <begin position="332"/>
        <end position="349"/>
    </location>
</feature>
<keyword evidence="3 6" id="KW-1133">Transmembrane helix</keyword>
<dbReference type="SUPFAM" id="SSF52096">
    <property type="entry name" value="ClpP/crotonase"/>
    <property type="match status" value="1"/>
</dbReference>
<feature type="transmembrane region" description="Helical" evidence="6">
    <location>
        <begin position="356"/>
        <end position="375"/>
    </location>
</feature>
<dbReference type="RefSeq" id="WP_094806720.1">
    <property type="nucleotide sequence ID" value="NZ_NEVT01000006.1"/>
</dbReference>
<dbReference type="Pfam" id="PF25145">
    <property type="entry name" value="NfeD1b_N"/>
    <property type="match status" value="1"/>
</dbReference>
<dbReference type="PANTHER" id="PTHR33507:SF4">
    <property type="entry name" value="NODULATION COMPETITIVENESS PROTEIN NFED"/>
    <property type="match status" value="1"/>
</dbReference>
<gene>
    <name evidence="10" type="ORF">CAL24_11035</name>
</gene>
<dbReference type="GO" id="GO:0006508">
    <property type="term" value="P:proteolysis"/>
    <property type="evidence" value="ECO:0007669"/>
    <property type="project" value="UniProtKB-KW"/>
</dbReference>
<comment type="subcellular location">
    <subcellularLocation>
        <location evidence="1">Membrane</location>
        <topology evidence="1">Multi-pass membrane protein</topology>
    </subcellularLocation>
</comment>
<reference evidence="11" key="1">
    <citation type="submission" date="2017-05" db="EMBL/GenBank/DDBJ databases">
        <title>Complete and WGS of Bordetella genogroups.</title>
        <authorList>
            <person name="Spilker T."/>
            <person name="Lipuma J."/>
        </authorList>
    </citation>
    <scope>NUCLEOTIDE SEQUENCE [LARGE SCALE GENOMIC DNA]</scope>
    <source>
        <strain evidence="11">AU8256</strain>
    </source>
</reference>
<evidence type="ECO:0000256" key="1">
    <source>
        <dbReference type="ARBA" id="ARBA00004141"/>
    </source>
</evidence>
<dbReference type="Gene3D" id="3.90.226.10">
    <property type="entry name" value="2-enoyl-CoA Hydratase, Chain A, domain 1"/>
    <property type="match status" value="1"/>
</dbReference>
<dbReference type="FunFam" id="3.90.226.10:FF:000089">
    <property type="entry name" value="Membrane-bound serine protease"/>
    <property type="match status" value="1"/>
</dbReference>